<gene>
    <name evidence="1" type="ORF">LEP1GSC179_0462</name>
</gene>
<evidence type="ECO:0000313" key="1">
    <source>
        <dbReference type="EMBL" id="EKO32140.1"/>
    </source>
</evidence>
<protein>
    <submittedName>
        <fullName evidence="1">Acyl-CoA dehydrogenase, central domain protein</fullName>
    </submittedName>
</protein>
<dbReference type="InterPro" id="IPR037069">
    <property type="entry name" value="AcylCoA_DH/ox_N_sf"/>
</dbReference>
<evidence type="ECO:0000313" key="2">
    <source>
        <dbReference type="Proteomes" id="UP000006329"/>
    </source>
</evidence>
<dbReference type="AlphaFoldDB" id="A0A0E2BLG7"/>
<sequence length="354" mass="40159">MNLKEFLSSIPPYEYRTVFKDALPYLAEEGYFEAIVGGSFEAFHKKIFQLGSYPRGIGLGIAMMAQTNVAGRILKFVSDGFLNENKTPRVFRREETIAIGAKLLKDVSSGKDIISMGVSESGWKGRISNITTKYRIENNQIILNVSKSFLTNGANCSGFLIVAKSPSETFDVIYVARDLYGLELEIFDLEYAKEATHCRLKGNDLSLPLKNLFFFNYQDFAPEIHLSEMLSASALFCGYTNLILKTLLKEKRDSDPRSIGKIIDIQQLLYSKVLDISRQKDQDPNFRMEWVHPYGYETALDLIYSWLTDLVSGVELANMFPDIGLFYSIHPGKTPIYQKNILKKIRSLKNTPTK</sequence>
<name>A0A0E2BLG7_9LEPT</name>
<organism evidence="1 2">
    <name type="scientific">Leptospira santarosai str. MOR084</name>
    <dbReference type="NCBI Taxonomy" id="1049984"/>
    <lineage>
        <taxon>Bacteria</taxon>
        <taxon>Pseudomonadati</taxon>
        <taxon>Spirochaetota</taxon>
        <taxon>Spirochaetia</taxon>
        <taxon>Leptospirales</taxon>
        <taxon>Leptospiraceae</taxon>
        <taxon>Leptospira</taxon>
    </lineage>
</organism>
<comment type="caution">
    <text evidence="1">The sequence shown here is derived from an EMBL/GenBank/DDBJ whole genome shotgun (WGS) entry which is preliminary data.</text>
</comment>
<reference evidence="1" key="1">
    <citation type="submission" date="2012-10" db="EMBL/GenBank/DDBJ databases">
        <authorList>
            <person name="Harkins D.M."/>
            <person name="Durkin A.S."/>
            <person name="Brinkac L.M."/>
            <person name="Haft D.H."/>
            <person name="Selengut J.D."/>
            <person name="Sanka R."/>
            <person name="DePew J."/>
            <person name="Purushe J."/>
            <person name="Matthias M.A."/>
            <person name="Vinetz J.M."/>
            <person name="Sutton G.G."/>
            <person name="Nierman W.C."/>
            <person name="Fouts D.E."/>
        </authorList>
    </citation>
    <scope>NUCLEOTIDE SEQUENCE [LARGE SCALE GENOMIC DNA]</scope>
    <source>
        <strain evidence="1">MOR084</strain>
    </source>
</reference>
<dbReference type="InterPro" id="IPR009100">
    <property type="entry name" value="AcylCoA_DH/oxidase_NM_dom_sf"/>
</dbReference>
<proteinExistence type="predicted"/>
<keyword evidence="2" id="KW-1185">Reference proteome</keyword>
<accession>A0A0E2BLG7</accession>
<dbReference type="Gene3D" id="2.40.110.10">
    <property type="entry name" value="Butyryl-CoA Dehydrogenase, subunit A, domain 2"/>
    <property type="match status" value="1"/>
</dbReference>
<dbReference type="EMBL" id="AHON02000080">
    <property type="protein sequence ID" value="EKO32140.1"/>
    <property type="molecule type" value="Genomic_DNA"/>
</dbReference>
<dbReference type="SUPFAM" id="SSF56645">
    <property type="entry name" value="Acyl-CoA dehydrogenase NM domain-like"/>
    <property type="match status" value="1"/>
</dbReference>
<dbReference type="Gene3D" id="1.10.540.10">
    <property type="entry name" value="Acyl-CoA dehydrogenase/oxidase, N-terminal domain"/>
    <property type="match status" value="1"/>
</dbReference>
<dbReference type="GO" id="GO:0016627">
    <property type="term" value="F:oxidoreductase activity, acting on the CH-CH group of donors"/>
    <property type="evidence" value="ECO:0007669"/>
    <property type="project" value="InterPro"/>
</dbReference>
<dbReference type="InterPro" id="IPR046373">
    <property type="entry name" value="Acyl-CoA_Oxase/DH_mid-dom_sf"/>
</dbReference>
<dbReference type="Proteomes" id="UP000006329">
    <property type="component" value="Unassembled WGS sequence"/>
</dbReference>
<dbReference type="GO" id="GO:0050660">
    <property type="term" value="F:flavin adenine dinucleotide binding"/>
    <property type="evidence" value="ECO:0007669"/>
    <property type="project" value="InterPro"/>
</dbReference>
<dbReference type="RefSeq" id="WP_004470479.1">
    <property type="nucleotide sequence ID" value="NZ_AHON02000080.1"/>
</dbReference>